<protein>
    <recommendedName>
        <fullName evidence="4">PEP-CTERM sorting domain-containing protein</fullName>
    </recommendedName>
</protein>
<dbReference type="RefSeq" id="WP_354457717.1">
    <property type="nucleotide sequence ID" value="NZ_JBEWSZ010000001.1"/>
</dbReference>
<accession>A0ABV2D6H2</accession>
<name>A0ABV2D6H2_9HYPH</name>
<proteinExistence type="predicted"/>
<evidence type="ECO:0008006" key="4">
    <source>
        <dbReference type="Google" id="ProtNLM"/>
    </source>
</evidence>
<evidence type="ECO:0000313" key="2">
    <source>
        <dbReference type="EMBL" id="MET2825630.1"/>
    </source>
</evidence>
<feature type="signal peptide" evidence="1">
    <location>
        <begin position="1"/>
        <end position="41"/>
    </location>
</feature>
<gene>
    <name evidence="2" type="ORF">ABVQ20_01425</name>
</gene>
<sequence>MRISGPSGFSSTRFFFPAGRICPMACLAPLLLAALPMPASAQTVLTTGAYSFSDELGGFHITGASGNGTKDDPFVITEELNSATPVTLTIRAERPIQPFGVAGKFATGMLKMRIDVLNNGGQGWIEFQFELQSILGQPSTDDDGLSFDQPNKTPDYIASSGFADYYREMTPYDRLLFRDGKVDPLKTATFDFLITDLVPKKIFWLVQEPRIPLS</sequence>
<keyword evidence="3" id="KW-1185">Reference proteome</keyword>
<organism evidence="2 3">
    <name type="scientific">Mesorhizobium shangrilense</name>
    <dbReference type="NCBI Taxonomy" id="460060"/>
    <lineage>
        <taxon>Bacteria</taxon>
        <taxon>Pseudomonadati</taxon>
        <taxon>Pseudomonadota</taxon>
        <taxon>Alphaproteobacteria</taxon>
        <taxon>Hyphomicrobiales</taxon>
        <taxon>Phyllobacteriaceae</taxon>
        <taxon>Mesorhizobium</taxon>
    </lineage>
</organism>
<reference evidence="2 3" key="1">
    <citation type="submission" date="2024-06" db="EMBL/GenBank/DDBJ databases">
        <authorList>
            <person name="Kim D.-U."/>
        </authorList>
    </citation>
    <scope>NUCLEOTIDE SEQUENCE [LARGE SCALE GENOMIC DNA]</scope>
    <source>
        <strain evidence="2 3">KACC15460</strain>
    </source>
</reference>
<feature type="chain" id="PRO_5046789304" description="PEP-CTERM sorting domain-containing protein" evidence="1">
    <location>
        <begin position="42"/>
        <end position="214"/>
    </location>
</feature>
<evidence type="ECO:0000256" key="1">
    <source>
        <dbReference type="SAM" id="SignalP"/>
    </source>
</evidence>
<keyword evidence="1" id="KW-0732">Signal</keyword>
<dbReference type="EMBL" id="JBEWSZ010000001">
    <property type="protein sequence ID" value="MET2825630.1"/>
    <property type="molecule type" value="Genomic_DNA"/>
</dbReference>
<evidence type="ECO:0000313" key="3">
    <source>
        <dbReference type="Proteomes" id="UP001548832"/>
    </source>
</evidence>
<comment type="caution">
    <text evidence="2">The sequence shown here is derived from an EMBL/GenBank/DDBJ whole genome shotgun (WGS) entry which is preliminary data.</text>
</comment>
<dbReference type="Proteomes" id="UP001548832">
    <property type="component" value="Unassembled WGS sequence"/>
</dbReference>